<protein>
    <submittedName>
        <fullName evidence="2">Uncharacterized protein</fullName>
    </submittedName>
</protein>
<organism evidence="2 3">
    <name type="scientific">Linum trigynum</name>
    <dbReference type="NCBI Taxonomy" id="586398"/>
    <lineage>
        <taxon>Eukaryota</taxon>
        <taxon>Viridiplantae</taxon>
        <taxon>Streptophyta</taxon>
        <taxon>Embryophyta</taxon>
        <taxon>Tracheophyta</taxon>
        <taxon>Spermatophyta</taxon>
        <taxon>Magnoliopsida</taxon>
        <taxon>eudicotyledons</taxon>
        <taxon>Gunneridae</taxon>
        <taxon>Pentapetalae</taxon>
        <taxon>rosids</taxon>
        <taxon>fabids</taxon>
        <taxon>Malpighiales</taxon>
        <taxon>Linaceae</taxon>
        <taxon>Linum</taxon>
    </lineage>
</organism>
<feature type="compositionally biased region" description="Low complexity" evidence="1">
    <location>
        <begin position="118"/>
        <end position="131"/>
    </location>
</feature>
<keyword evidence="3" id="KW-1185">Reference proteome</keyword>
<reference evidence="2 3" key="1">
    <citation type="submission" date="2024-04" db="EMBL/GenBank/DDBJ databases">
        <authorList>
            <person name="Fracassetti M."/>
        </authorList>
    </citation>
    <scope>NUCLEOTIDE SEQUENCE [LARGE SCALE GENOMIC DNA]</scope>
</reference>
<sequence length="207" mass="23081">MSEREISQALHSLLHDYSTSQYQSSVAGPLTSMNVVVHHLQSKLGVDLSPKLDFIRSQLQQFFFQQPHPPLLHQQQQQPFPPSLPSYKDSYAPHQPSPNFLLSCRYPPTHQIPNFLLSSGYPPSPQQQQHKPFPPPSYNDRFAPDQTPNFFLSSGFPPSHSPDSVHLESLAPAGAPLKSPKENNKGKRKDEAGGLNNLSLLSALLFV</sequence>
<proteinExistence type="predicted"/>
<name>A0AAV2EUN4_9ROSI</name>
<feature type="region of interest" description="Disordered" evidence="1">
    <location>
        <begin position="72"/>
        <end position="92"/>
    </location>
</feature>
<feature type="region of interest" description="Disordered" evidence="1">
    <location>
        <begin position="115"/>
        <end position="194"/>
    </location>
</feature>
<evidence type="ECO:0000313" key="2">
    <source>
        <dbReference type="EMBL" id="CAL1389387.1"/>
    </source>
</evidence>
<gene>
    <name evidence="2" type="ORF">LTRI10_LOCUS30246</name>
</gene>
<evidence type="ECO:0000313" key="3">
    <source>
        <dbReference type="Proteomes" id="UP001497516"/>
    </source>
</evidence>
<accession>A0AAV2EUN4</accession>
<dbReference type="AlphaFoldDB" id="A0AAV2EUN4"/>
<feature type="compositionally biased region" description="Basic and acidic residues" evidence="1">
    <location>
        <begin position="179"/>
        <end position="192"/>
    </location>
</feature>
<dbReference type="Proteomes" id="UP001497516">
    <property type="component" value="Chromosome 5"/>
</dbReference>
<evidence type="ECO:0000256" key="1">
    <source>
        <dbReference type="SAM" id="MobiDB-lite"/>
    </source>
</evidence>
<dbReference type="EMBL" id="OZ034818">
    <property type="protein sequence ID" value="CAL1389387.1"/>
    <property type="molecule type" value="Genomic_DNA"/>
</dbReference>